<dbReference type="GO" id="GO:0043190">
    <property type="term" value="C:ATP-binding cassette (ABC) transporter complex"/>
    <property type="evidence" value="ECO:0007669"/>
    <property type="project" value="InterPro"/>
</dbReference>
<evidence type="ECO:0000256" key="2">
    <source>
        <dbReference type="ARBA" id="ARBA00022475"/>
    </source>
</evidence>
<dbReference type="Pfam" id="PF03739">
    <property type="entry name" value="LptF_LptG"/>
    <property type="match status" value="2"/>
</dbReference>
<keyword evidence="8" id="KW-1185">Reference proteome</keyword>
<dbReference type="KEGG" id="talb:FTW19_18240"/>
<keyword evidence="4 6" id="KW-1133">Transmembrane helix</keyword>
<proteinExistence type="predicted"/>
<organism evidence="7 8">
    <name type="scientific">Terriglobus albidus</name>
    <dbReference type="NCBI Taxonomy" id="1592106"/>
    <lineage>
        <taxon>Bacteria</taxon>
        <taxon>Pseudomonadati</taxon>
        <taxon>Acidobacteriota</taxon>
        <taxon>Terriglobia</taxon>
        <taxon>Terriglobales</taxon>
        <taxon>Acidobacteriaceae</taxon>
        <taxon>Terriglobus</taxon>
    </lineage>
</organism>
<dbReference type="Proteomes" id="UP000321820">
    <property type="component" value="Chromosome"/>
</dbReference>
<evidence type="ECO:0000313" key="8">
    <source>
        <dbReference type="Proteomes" id="UP000321820"/>
    </source>
</evidence>
<dbReference type="InterPro" id="IPR005495">
    <property type="entry name" value="LptG/LptF_permease"/>
</dbReference>
<dbReference type="InterPro" id="IPR030922">
    <property type="entry name" value="LptF"/>
</dbReference>
<dbReference type="InterPro" id="IPR030923">
    <property type="entry name" value="LptG"/>
</dbReference>
<keyword evidence="3 6" id="KW-0812">Transmembrane</keyword>
<sequence>MRILTRYILRELLSHALLGGALFTFVLFMRDLEKILELVVRGSAPLTDVFRIFLYTVPNTLTLTLPMSVLVGVLLGLSRLAADSEVTAMRASGVGVLDFTRIVSIVAVGAFLLGLANSLYLAPRAASALIQIENQLKQSQVSFEVQPRVFYEDFKDYVLYVQDVVPGVGAAQWKNVFLADLAHPASPLITTATEAVVVNGGNQTLRMSMHAGGQHQIAANDPNQYNISTFTDSDLPISAGGSDDTHITRRNTPLLAMPLQELMRADAPDRILRRIELQKRFSYPFACFVLVLVGVPLGLSSRRGGKSTGFVLTILLVFIYYLLSSIGEAVARQGKLPVIVGIWAANLVFALAGILLLWRLSVETIPLGRLAGMGQWIAARLKRGKTHESQAVEAEVLSVDRSARKTIWGFPLLLDDYVMRQFVTNFALVLTSFIALSLIFSFFELVGDIIRNRTPLVTVGDYLLNLIPYMLYNLAPLCALIAVLVTFGALNRTSEITAMKAIGISLYRIAAPVLVLAAVLAALLFTFDEFYLPSANKRQEALRSVIKARPAQTFSRPDRKWITGQTNGGEDPVRIFYYQFFNPDMNSFANLTVFEFHPGTFALQRRIFATSAHWDQSAHQWIFENGWQRTFDKESVATYQPFAVSLFPEIHEQPNYFKKEFVAAQEMSFADLTRYINDLKQSGFDTMRLRVQLNHKIAYPLVTLVMAILAIPFALSMGRKGSLAGIAAAIGLAVAYWVVAGLFEAMGNVNTLPPMLAAWSPDILFAFAGAYLLLRTPT</sequence>
<dbReference type="AlphaFoldDB" id="A0A5B9ECC4"/>
<dbReference type="NCBIfam" id="TIGR04408">
    <property type="entry name" value="LptG_lptG"/>
    <property type="match status" value="1"/>
</dbReference>
<protein>
    <submittedName>
        <fullName evidence="7">LPS export ABC transporter permease LptG</fullName>
    </submittedName>
</protein>
<feature type="transmembrane region" description="Helical" evidence="6">
    <location>
        <begin position="12"/>
        <end position="29"/>
    </location>
</feature>
<evidence type="ECO:0000313" key="7">
    <source>
        <dbReference type="EMBL" id="QEE29752.1"/>
    </source>
</evidence>
<feature type="transmembrane region" description="Helical" evidence="6">
    <location>
        <begin position="336"/>
        <end position="358"/>
    </location>
</feature>
<dbReference type="GO" id="GO:0055085">
    <property type="term" value="P:transmembrane transport"/>
    <property type="evidence" value="ECO:0007669"/>
    <property type="project" value="InterPro"/>
</dbReference>
<dbReference type="EMBL" id="CP042806">
    <property type="protein sequence ID" value="QEE29752.1"/>
    <property type="molecule type" value="Genomic_DNA"/>
</dbReference>
<evidence type="ECO:0000256" key="1">
    <source>
        <dbReference type="ARBA" id="ARBA00004651"/>
    </source>
</evidence>
<evidence type="ECO:0000256" key="3">
    <source>
        <dbReference type="ARBA" id="ARBA00022692"/>
    </source>
</evidence>
<gene>
    <name evidence="7" type="primary">lptG</name>
    <name evidence="7" type="ORF">FTW19_18240</name>
</gene>
<dbReference type="OrthoDB" id="9780716at2"/>
<evidence type="ECO:0000256" key="4">
    <source>
        <dbReference type="ARBA" id="ARBA00022989"/>
    </source>
</evidence>
<keyword evidence="5 6" id="KW-0472">Membrane</keyword>
<feature type="transmembrane region" description="Helical" evidence="6">
    <location>
        <begin position="509"/>
        <end position="527"/>
    </location>
</feature>
<accession>A0A5B9ECC4</accession>
<feature type="transmembrane region" description="Helical" evidence="6">
    <location>
        <begin position="755"/>
        <end position="774"/>
    </location>
</feature>
<evidence type="ECO:0000256" key="5">
    <source>
        <dbReference type="ARBA" id="ARBA00023136"/>
    </source>
</evidence>
<dbReference type="RefSeq" id="WP_147649022.1">
    <property type="nucleotide sequence ID" value="NZ_CP042806.1"/>
</dbReference>
<feature type="transmembrane region" description="Helical" evidence="6">
    <location>
        <begin position="307"/>
        <end position="324"/>
    </location>
</feature>
<feature type="transmembrane region" description="Helical" evidence="6">
    <location>
        <begin position="422"/>
        <end position="446"/>
    </location>
</feature>
<feature type="transmembrane region" description="Helical" evidence="6">
    <location>
        <begin position="697"/>
        <end position="717"/>
    </location>
</feature>
<comment type="subcellular location">
    <subcellularLocation>
        <location evidence="1">Cell membrane</location>
        <topology evidence="1">Multi-pass membrane protein</topology>
    </subcellularLocation>
</comment>
<dbReference type="PANTHER" id="PTHR33529">
    <property type="entry name" value="SLR0882 PROTEIN-RELATED"/>
    <property type="match status" value="1"/>
</dbReference>
<dbReference type="GO" id="GO:0015920">
    <property type="term" value="P:lipopolysaccharide transport"/>
    <property type="evidence" value="ECO:0007669"/>
    <property type="project" value="TreeGrafter"/>
</dbReference>
<feature type="transmembrane region" description="Helical" evidence="6">
    <location>
        <begin position="466"/>
        <end position="489"/>
    </location>
</feature>
<feature type="transmembrane region" description="Helical" evidence="6">
    <location>
        <begin position="61"/>
        <end position="82"/>
    </location>
</feature>
<reference evidence="7 8" key="1">
    <citation type="submission" date="2019-08" db="EMBL/GenBank/DDBJ databases">
        <title>Complete genome sequence of Terriglobus albidus strain ORNL.</title>
        <authorList>
            <person name="Podar M."/>
        </authorList>
    </citation>
    <scope>NUCLEOTIDE SEQUENCE [LARGE SCALE GENOMIC DNA]</scope>
    <source>
        <strain evidence="7 8">ORNL</strain>
    </source>
</reference>
<feature type="transmembrane region" description="Helical" evidence="6">
    <location>
        <begin position="723"/>
        <end position="743"/>
    </location>
</feature>
<feature type="transmembrane region" description="Helical" evidence="6">
    <location>
        <begin position="281"/>
        <end position="301"/>
    </location>
</feature>
<name>A0A5B9ECC4_9BACT</name>
<keyword evidence="2" id="KW-1003">Cell membrane</keyword>
<dbReference type="PANTHER" id="PTHR33529:SF6">
    <property type="entry name" value="YJGP_YJGQ FAMILY PERMEASE"/>
    <property type="match status" value="1"/>
</dbReference>
<evidence type="ECO:0000256" key="6">
    <source>
        <dbReference type="SAM" id="Phobius"/>
    </source>
</evidence>
<dbReference type="NCBIfam" id="TIGR04407">
    <property type="entry name" value="LptF_YjgP"/>
    <property type="match status" value="1"/>
</dbReference>
<feature type="transmembrane region" description="Helical" evidence="6">
    <location>
        <begin position="102"/>
        <end position="122"/>
    </location>
</feature>